<dbReference type="Proteomes" id="UP000799767">
    <property type="component" value="Unassembled WGS sequence"/>
</dbReference>
<feature type="domain" description="MAGE" evidence="2">
    <location>
        <begin position="64"/>
        <end position="269"/>
    </location>
</feature>
<dbReference type="Gene3D" id="1.10.10.1200">
    <property type="entry name" value="MAGE homology domain, winged helix WH1 motif"/>
    <property type="match status" value="1"/>
</dbReference>
<evidence type="ECO:0000256" key="1">
    <source>
        <dbReference type="SAM" id="MobiDB-lite"/>
    </source>
</evidence>
<dbReference type="Gene3D" id="1.10.10.1210">
    <property type="entry name" value="MAGE homology domain, winged helix WH2 motif"/>
    <property type="match status" value="1"/>
</dbReference>
<dbReference type="OrthoDB" id="205198at2759"/>
<organism evidence="3 4">
    <name type="scientific">Neohortaea acidophila</name>
    <dbReference type="NCBI Taxonomy" id="245834"/>
    <lineage>
        <taxon>Eukaryota</taxon>
        <taxon>Fungi</taxon>
        <taxon>Dikarya</taxon>
        <taxon>Ascomycota</taxon>
        <taxon>Pezizomycotina</taxon>
        <taxon>Dothideomycetes</taxon>
        <taxon>Dothideomycetidae</taxon>
        <taxon>Mycosphaerellales</taxon>
        <taxon>Teratosphaeriaceae</taxon>
        <taxon>Neohortaea</taxon>
    </lineage>
</organism>
<keyword evidence="4" id="KW-1185">Reference proteome</keyword>
<dbReference type="PANTHER" id="PTHR11736">
    <property type="entry name" value="MELANOMA-ASSOCIATED ANTIGEN MAGE ANTIGEN"/>
    <property type="match status" value="1"/>
</dbReference>
<evidence type="ECO:0000259" key="2">
    <source>
        <dbReference type="SMART" id="SM01373"/>
    </source>
</evidence>
<dbReference type="GO" id="GO:0005634">
    <property type="term" value="C:nucleus"/>
    <property type="evidence" value="ECO:0007669"/>
    <property type="project" value="TreeGrafter"/>
</dbReference>
<dbReference type="InterPro" id="IPR041898">
    <property type="entry name" value="MAGE_WH1"/>
</dbReference>
<dbReference type="EMBL" id="MU001632">
    <property type="protein sequence ID" value="KAF2486468.1"/>
    <property type="molecule type" value="Genomic_DNA"/>
</dbReference>
<dbReference type="InterPro" id="IPR037445">
    <property type="entry name" value="MAGE"/>
</dbReference>
<name>A0A6A6Q1V4_9PEZI</name>
<dbReference type="InterPro" id="IPR002190">
    <property type="entry name" value="MHD_dom"/>
</dbReference>
<feature type="region of interest" description="Disordered" evidence="1">
    <location>
        <begin position="1"/>
        <end position="54"/>
    </location>
</feature>
<reference evidence="3" key="1">
    <citation type="journal article" date="2020" name="Stud. Mycol.">
        <title>101 Dothideomycetes genomes: a test case for predicting lifestyles and emergence of pathogens.</title>
        <authorList>
            <person name="Haridas S."/>
            <person name="Albert R."/>
            <person name="Binder M."/>
            <person name="Bloem J."/>
            <person name="Labutti K."/>
            <person name="Salamov A."/>
            <person name="Andreopoulos B."/>
            <person name="Baker S."/>
            <person name="Barry K."/>
            <person name="Bills G."/>
            <person name="Bluhm B."/>
            <person name="Cannon C."/>
            <person name="Castanera R."/>
            <person name="Culley D."/>
            <person name="Daum C."/>
            <person name="Ezra D."/>
            <person name="Gonzalez J."/>
            <person name="Henrissat B."/>
            <person name="Kuo A."/>
            <person name="Liang C."/>
            <person name="Lipzen A."/>
            <person name="Lutzoni F."/>
            <person name="Magnuson J."/>
            <person name="Mondo S."/>
            <person name="Nolan M."/>
            <person name="Ohm R."/>
            <person name="Pangilinan J."/>
            <person name="Park H.-J."/>
            <person name="Ramirez L."/>
            <person name="Alfaro M."/>
            <person name="Sun H."/>
            <person name="Tritt A."/>
            <person name="Yoshinaga Y."/>
            <person name="Zwiers L.-H."/>
            <person name="Turgeon B."/>
            <person name="Goodwin S."/>
            <person name="Spatafora J."/>
            <person name="Crous P."/>
            <person name="Grigoriev I."/>
        </authorList>
    </citation>
    <scope>NUCLEOTIDE SEQUENCE</scope>
    <source>
        <strain evidence="3">CBS 113389</strain>
    </source>
</reference>
<gene>
    <name evidence="3" type="ORF">BDY17DRAFT_307942</name>
</gene>
<dbReference type="PANTHER" id="PTHR11736:SF14">
    <property type="entry name" value="NSE3 HOMOLOG, SMC5-SMC6 COMPLEX COMPONENT"/>
    <property type="match status" value="1"/>
</dbReference>
<proteinExistence type="predicted"/>
<evidence type="ECO:0000313" key="3">
    <source>
        <dbReference type="EMBL" id="KAF2486468.1"/>
    </source>
</evidence>
<dbReference type="InterPro" id="IPR041899">
    <property type="entry name" value="MAGE_WH2"/>
</dbReference>
<sequence length="335" mass="36999">MPLMSGRKRRAEAVAEEESDAAASPVSSPEPATQRRRLSPEDEDYGDGNNAAEDGNLQQLVKKMVRLALACEYQRRPIRRADISEKVLGNAGSRKFKEMFNAAQMELRSVFGMEMMELPQREKVTVAQKRAAQKSQSQANKPIASWILVSTLPADFHDPAILPPPRAPTSDEESRYTAIYTTLVSLISLSGGALPAAKMERYLRRLEIEDNTPVAAQQATGQEKTEKLLKRMEREGYLIRVKESTGQGDDDVYWTVGPRGKVEIGEDGVRGLTKAVYGDLDEGADEELDRKIARSLGLGDAPPAARGQNAAPQKKKGRRRKDADDDEEDEDSDAD</sequence>
<dbReference type="AlphaFoldDB" id="A0A6A6Q1V4"/>
<dbReference type="SMART" id="SM01373">
    <property type="entry name" value="MAGE"/>
    <property type="match status" value="1"/>
</dbReference>
<feature type="region of interest" description="Disordered" evidence="1">
    <location>
        <begin position="293"/>
        <end position="335"/>
    </location>
</feature>
<feature type="compositionally biased region" description="Basic residues" evidence="1">
    <location>
        <begin position="1"/>
        <end position="10"/>
    </location>
</feature>
<dbReference type="RefSeq" id="XP_033593037.1">
    <property type="nucleotide sequence ID" value="XM_033735156.1"/>
</dbReference>
<dbReference type="Pfam" id="PF01454">
    <property type="entry name" value="MAGE"/>
    <property type="match status" value="1"/>
</dbReference>
<dbReference type="GO" id="GO:0006281">
    <property type="term" value="P:DNA repair"/>
    <property type="evidence" value="ECO:0007669"/>
    <property type="project" value="TreeGrafter"/>
</dbReference>
<feature type="compositionally biased region" description="Low complexity" evidence="1">
    <location>
        <begin position="21"/>
        <end position="32"/>
    </location>
</feature>
<protein>
    <submittedName>
        <fullName evidence="3">MAGE family-domain-containing protein</fullName>
    </submittedName>
</protein>
<feature type="compositionally biased region" description="Acidic residues" evidence="1">
    <location>
        <begin position="324"/>
        <end position="335"/>
    </location>
</feature>
<evidence type="ECO:0000313" key="4">
    <source>
        <dbReference type="Proteomes" id="UP000799767"/>
    </source>
</evidence>
<accession>A0A6A6Q1V4</accession>
<dbReference type="GeneID" id="54476158"/>